<evidence type="ECO:0000313" key="9">
    <source>
        <dbReference type="Proteomes" id="UP000887568"/>
    </source>
</evidence>
<evidence type="ECO:0000256" key="6">
    <source>
        <dbReference type="ARBA" id="ARBA00023136"/>
    </source>
</evidence>
<organism evidence="8 9">
    <name type="scientific">Patiria miniata</name>
    <name type="common">Bat star</name>
    <name type="synonym">Asterina miniata</name>
    <dbReference type="NCBI Taxonomy" id="46514"/>
    <lineage>
        <taxon>Eukaryota</taxon>
        <taxon>Metazoa</taxon>
        <taxon>Echinodermata</taxon>
        <taxon>Eleutherozoa</taxon>
        <taxon>Asterozoa</taxon>
        <taxon>Asteroidea</taxon>
        <taxon>Valvatacea</taxon>
        <taxon>Valvatida</taxon>
        <taxon>Asterinidae</taxon>
        <taxon>Patiria</taxon>
    </lineage>
</organism>
<dbReference type="GO" id="GO:0007040">
    <property type="term" value="P:lysosome organization"/>
    <property type="evidence" value="ECO:0007669"/>
    <property type="project" value="TreeGrafter"/>
</dbReference>
<feature type="transmembrane region" description="Helical" evidence="7">
    <location>
        <begin position="122"/>
        <end position="141"/>
    </location>
</feature>
<dbReference type="OrthoDB" id="5965864at2759"/>
<feature type="transmembrane region" description="Helical" evidence="7">
    <location>
        <begin position="208"/>
        <end position="227"/>
    </location>
</feature>
<keyword evidence="5 7" id="KW-1133">Transmembrane helix</keyword>
<dbReference type="GeneID" id="119738378"/>
<protein>
    <recommendedName>
        <fullName evidence="7">Battenin</fullName>
    </recommendedName>
</protein>
<sequence length="398" mass="43764">MNELFVRHPDSEAPDLPLSNLTRSEEIEPANMMEETDMTDELPVMAAAAAIRQNNRKTKIRNLVAFWLLGLCNNYAYVIMLSAAYDILEKKETETESDVEPPDTMYNLTNSTSAGRFDCNPISTGAVLLADILPTLIIKLTAPWFADYIPYGVRIAICVLAAASSFLIVSFVHVVALSLMGVVFASVSAGLGEFTYVSLMSFYDKNVVSTWSSGTGAAGLIGALSYAGLTEILTPRDSLLVMLIVPVAMVISYWGILVRAPTLQPHRDDQPVDEARRRLIECEPTEGVDDLDQDIKMAAKEHLMLKERIYHIKWGVLVLMFTVAYYAYMPSIAIVFAIILFEGLLGGAAYVNTFYQIRENESPKYKEFAMGTTTVAESMGTSLAGAVALPVHNALCRL</sequence>
<dbReference type="GO" id="GO:0051453">
    <property type="term" value="P:regulation of intracellular pH"/>
    <property type="evidence" value="ECO:0007669"/>
    <property type="project" value="TreeGrafter"/>
</dbReference>
<evidence type="ECO:0000256" key="4">
    <source>
        <dbReference type="ARBA" id="ARBA00022692"/>
    </source>
</evidence>
<keyword evidence="4 7" id="KW-0812">Transmembrane</keyword>
<dbReference type="SUPFAM" id="SSF103473">
    <property type="entry name" value="MFS general substrate transporter"/>
    <property type="match status" value="2"/>
</dbReference>
<keyword evidence="9" id="KW-1185">Reference proteome</keyword>
<feature type="transmembrane region" description="Helical" evidence="7">
    <location>
        <begin position="63"/>
        <end position="85"/>
    </location>
</feature>
<keyword evidence="3" id="KW-0813">Transport</keyword>
<dbReference type="AlphaFoldDB" id="A0A914B106"/>
<feature type="transmembrane region" description="Helical" evidence="7">
    <location>
        <begin position="239"/>
        <end position="258"/>
    </location>
</feature>
<evidence type="ECO:0000256" key="2">
    <source>
        <dbReference type="ARBA" id="ARBA00007467"/>
    </source>
</evidence>
<dbReference type="PANTHER" id="PTHR10981">
    <property type="entry name" value="BATTENIN"/>
    <property type="match status" value="1"/>
</dbReference>
<comment type="similarity">
    <text evidence="2 7">Belongs to the battenin family.</text>
</comment>
<dbReference type="Pfam" id="PF02487">
    <property type="entry name" value="CLN3"/>
    <property type="match status" value="2"/>
</dbReference>
<dbReference type="InterPro" id="IPR003492">
    <property type="entry name" value="Battenin_disease_Cln3"/>
</dbReference>
<dbReference type="GO" id="GO:0012505">
    <property type="term" value="C:endomembrane system"/>
    <property type="evidence" value="ECO:0007669"/>
    <property type="project" value="UniProtKB-SubCell"/>
</dbReference>
<dbReference type="GO" id="GO:0005765">
    <property type="term" value="C:lysosomal membrane"/>
    <property type="evidence" value="ECO:0007669"/>
    <property type="project" value="UniProtKB-SubCell"/>
</dbReference>
<proteinExistence type="inferred from homology"/>
<evidence type="ECO:0000256" key="3">
    <source>
        <dbReference type="ARBA" id="ARBA00022448"/>
    </source>
</evidence>
<dbReference type="PANTHER" id="PTHR10981:SF0">
    <property type="entry name" value="BATTENIN"/>
    <property type="match status" value="1"/>
</dbReference>
<keyword evidence="7" id="KW-0458">Lysosome</keyword>
<dbReference type="InterPro" id="IPR018460">
    <property type="entry name" value="Battenin_disease_Cln3_subgr"/>
</dbReference>
<dbReference type="PIRSF" id="PIRSF015974">
    <property type="entry name" value="CLN3_BTN1"/>
    <property type="match status" value="1"/>
</dbReference>
<evidence type="ECO:0000256" key="1">
    <source>
        <dbReference type="ARBA" id="ARBA00004127"/>
    </source>
</evidence>
<evidence type="ECO:0000256" key="7">
    <source>
        <dbReference type="RuleBase" id="RU361113"/>
    </source>
</evidence>
<dbReference type="EnsemblMetazoa" id="XM_038213253.1">
    <property type="protein sequence ID" value="XP_038069181.1"/>
    <property type="gene ID" value="LOC119738378"/>
</dbReference>
<name>A0A914B106_PATMI</name>
<feature type="transmembrane region" description="Helical" evidence="7">
    <location>
        <begin position="334"/>
        <end position="355"/>
    </location>
</feature>
<dbReference type="RefSeq" id="XP_038069181.1">
    <property type="nucleotide sequence ID" value="XM_038213253.1"/>
</dbReference>
<reference evidence="8" key="1">
    <citation type="submission" date="2022-11" db="UniProtKB">
        <authorList>
            <consortium name="EnsemblMetazoa"/>
        </authorList>
    </citation>
    <scope>IDENTIFICATION</scope>
</reference>
<feature type="transmembrane region" description="Helical" evidence="7">
    <location>
        <begin position="310"/>
        <end position="328"/>
    </location>
</feature>
<feature type="transmembrane region" description="Helical" evidence="7">
    <location>
        <begin position="175"/>
        <end position="196"/>
    </location>
</feature>
<dbReference type="InterPro" id="IPR036259">
    <property type="entry name" value="MFS_trans_sf"/>
</dbReference>
<keyword evidence="6 7" id="KW-0472">Membrane</keyword>
<dbReference type="Proteomes" id="UP000887568">
    <property type="component" value="Unplaced"/>
</dbReference>
<dbReference type="PRINTS" id="PR01315">
    <property type="entry name" value="BATTENIN"/>
</dbReference>
<comment type="subcellular location">
    <subcellularLocation>
        <location evidence="1">Endomembrane system</location>
        <topology evidence="1">Multi-pass membrane protein</topology>
    </subcellularLocation>
    <subcellularLocation>
        <location evidence="7">Lysosome membrane</location>
        <topology evidence="7">Multi-pass membrane protein</topology>
    </subcellularLocation>
</comment>
<evidence type="ECO:0000313" key="8">
    <source>
        <dbReference type="EnsemblMetazoa" id="XP_038069181.1"/>
    </source>
</evidence>
<evidence type="ECO:0000256" key="5">
    <source>
        <dbReference type="ARBA" id="ARBA00022989"/>
    </source>
</evidence>
<feature type="transmembrane region" description="Helical" evidence="7">
    <location>
        <begin position="148"/>
        <end position="169"/>
    </location>
</feature>
<accession>A0A914B106</accession>
<dbReference type="CTD" id="1201"/>